<dbReference type="Proteomes" id="UP000054279">
    <property type="component" value="Unassembled WGS sequence"/>
</dbReference>
<sequence length="453" mass="48566">MLGYEENKKAYHLLDAETREFISSRHVHFNENIEISEVYFPNDQVPSNMGLSFDDILQHNQSHAPAMAKEPVLPPALALPNPPEDAMDDIQDMSVPLGSVGVKSEVKEDTPKPLGEKPKSHIPHLKQQPVVMQPAPVPAPAPAPAPPVIPRLPTLAPAHQIAGVHTRTATHIPDTPPATRPGHDKTYCKPKPIEVPLPMPVENTEGSSTTSDTASFVNLDELFCRMAGQGESAIPLPKSTPDALAREDEPIPGLTSGELTDPPPPSSVDPQQSAKVFAQEHLSDPSTRAHSPQTVPARIHSPIGTASVASTSAPSPHLSRVAKALGTATQGRDSPRGIISSSDSRHNLSGAPDESDHAPPDEGGTENEDGSFTIKAMEAMEATEWLNTVFNQIRTSMNRMSLTMKDIFLVPKQKSSEKTIEPRNNRTCDKAAAKAATERIVTQGATNIPVTGT</sequence>
<feature type="domain" description="Retroviral polymerase SH3-like" evidence="2">
    <location>
        <begin position="1"/>
        <end position="34"/>
    </location>
</feature>
<dbReference type="InterPro" id="IPR057670">
    <property type="entry name" value="SH3_retrovirus"/>
</dbReference>
<feature type="compositionally biased region" description="Polar residues" evidence="1">
    <location>
        <begin position="284"/>
        <end position="294"/>
    </location>
</feature>
<evidence type="ECO:0000256" key="1">
    <source>
        <dbReference type="SAM" id="MobiDB-lite"/>
    </source>
</evidence>
<gene>
    <name evidence="3" type="ORF">M422DRAFT_252868</name>
</gene>
<evidence type="ECO:0000313" key="3">
    <source>
        <dbReference type="EMBL" id="KIJ43936.1"/>
    </source>
</evidence>
<protein>
    <recommendedName>
        <fullName evidence="2">Retroviral polymerase SH3-like domain-containing protein</fullName>
    </recommendedName>
</protein>
<accession>A0A0C9VZI1</accession>
<reference evidence="3 4" key="1">
    <citation type="submission" date="2014-06" db="EMBL/GenBank/DDBJ databases">
        <title>Evolutionary Origins and Diversification of the Mycorrhizal Mutualists.</title>
        <authorList>
            <consortium name="DOE Joint Genome Institute"/>
            <consortium name="Mycorrhizal Genomics Consortium"/>
            <person name="Kohler A."/>
            <person name="Kuo A."/>
            <person name="Nagy L.G."/>
            <person name="Floudas D."/>
            <person name="Copeland A."/>
            <person name="Barry K.W."/>
            <person name="Cichocki N."/>
            <person name="Veneault-Fourrey C."/>
            <person name="LaButti K."/>
            <person name="Lindquist E.A."/>
            <person name="Lipzen A."/>
            <person name="Lundell T."/>
            <person name="Morin E."/>
            <person name="Murat C."/>
            <person name="Riley R."/>
            <person name="Ohm R."/>
            <person name="Sun H."/>
            <person name="Tunlid A."/>
            <person name="Henrissat B."/>
            <person name="Grigoriev I.V."/>
            <person name="Hibbett D.S."/>
            <person name="Martin F."/>
        </authorList>
    </citation>
    <scope>NUCLEOTIDE SEQUENCE [LARGE SCALE GENOMIC DNA]</scope>
    <source>
        <strain evidence="3 4">SS14</strain>
    </source>
</reference>
<evidence type="ECO:0000313" key="4">
    <source>
        <dbReference type="Proteomes" id="UP000054279"/>
    </source>
</evidence>
<proteinExistence type="predicted"/>
<feature type="region of interest" description="Disordered" evidence="1">
    <location>
        <begin position="231"/>
        <end position="298"/>
    </location>
</feature>
<dbReference type="EMBL" id="KN837120">
    <property type="protein sequence ID" value="KIJ43936.1"/>
    <property type="molecule type" value="Genomic_DNA"/>
</dbReference>
<keyword evidence="4" id="KW-1185">Reference proteome</keyword>
<dbReference type="Pfam" id="PF25597">
    <property type="entry name" value="SH3_retrovirus"/>
    <property type="match status" value="1"/>
</dbReference>
<name>A0A0C9VZI1_SPHS4</name>
<organism evidence="3 4">
    <name type="scientific">Sphaerobolus stellatus (strain SS14)</name>
    <dbReference type="NCBI Taxonomy" id="990650"/>
    <lineage>
        <taxon>Eukaryota</taxon>
        <taxon>Fungi</taxon>
        <taxon>Dikarya</taxon>
        <taxon>Basidiomycota</taxon>
        <taxon>Agaricomycotina</taxon>
        <taxon>Agaricomycetes</taxon>
        <taxon>Phallomycetidae</taxon>
        <taxon>Geastrales</taxon>
        <taxon>Sphaerobolaceae</taxon>
        <taxon>Sphaerobolus</taxon>
    </lineage>
</organism>
<dbReference type="AlphaFoldDB" id="A0A0C9VZI1"/>
<dbReference type="HOGENOM" id="CLU_604339_0_0_1"/>
<evidence type="ECO:0000259" key="2">
    <source>
        <dbReference type="Pfam" id="PF25597"/>
    </source>
</evidence>
<feature type="region of interest" description="Disordered" evidence="1">
    <location>
        <begin position="325"/>
        <end position="369"/>
    </location>
</feature>